<dbReference type="PhylomeDB" id="T1JGB3"/>
<dbReference type="Gene3D" id="3.30.160.60">
    <property type="entry name" value="Classic Zinc Finger"/>
    <property type="match status" value="1"/>
</dbReference>
<feature type="compositionally biased region" description="Basic and acidic residues" evidence="5">
    <location>
        <begin position="1"/>
        <end position="32"/>
    </location>
</feature>
<dbReference type="EnsemblMetazoa" id="SMAR012884-RA">
    <property type="protein sequence ID" value="SMAR012884-PA"/>
    <property type="gene ID" value="SMAR012884"/>
</dbReference>
<evidence type="ECO:0000256" key="2">
    <source>
        <dbReference type="ARBA" id="ARBA00022771"/>
    </source>
</evidence>
<evidence type="ECO:0000313" key="7">
    <source>
        <dbReference type="EnsemblMetazoa" id="SMAR012884-PA"/>
    </source>
</evidence>
<dbReference type="GO" id="GO:0046540">
    <property type="term" value="C:U4/U6 x U5 tri-snRNP complex"/>
    <property type="evidence" value="ECO:0007669"/>
    <property type="project" value="TreeGrafter"/>
</dbReference>
<dbReference type="GO" id="GO:0000398">
    <property type="term" value="P:mRNA splicing, via spliceosome"/>
    <property type="evidence" value="ECO:0007669"/>
    <property type="project" value="InterPro"/>
</dbReference>
<protein>
    <recommendedName>
        <fullName evidence="6">U1-type domain-containing protein</fullName>
    </recommendedName>
</protein>
<sequence>MADHRRKWNREEYEQKAEKRKQDEDEAAEGKKIKSSPKVPLQARKYRVDLDSKIGKSSIVSKTTNQSQSGGYFCDVCDCCVKDSMNYLDHINSKKHQENLGMKMEPERSSLESVKNRFQAFKQKKEQNQKGTEYNLESRLKQVTDYEEKEKETKREKRKAKKRKAAEAMSEFADVDPEMTAVMGLTG</sequence>
<evidence type="ECO:0000256" key="5">
    <source>
        <dbReference type="SAM" id="MobiDB-lite"/>
    </source>
</evidence>
<dbReference type="InterPro" id="IPR040107">
    <property type="entry name" value="Snu23"/>
</dbReference>
<feature type="compositionally biased region" description="Basic and acidic residues" evidence="5">
    <location>
        <begin position="141"/>
        <end position="155"/>
    </location>
</feature>
<dbReference type="InterPro" id="IPR003604">
    <property type="entry name" value="Matrin/U1-like-C_Znf_C2H2"/>
</dbReference>
<name>T1JGB3_STRMM</name>
<dbReference type="AlphaFoldDB" id="T1JGB3"/>
<dbReference type="GO" id="GO:0005681">
    <property type="term" value="C:spliceosomal complex"/>
    <property type="evidence" value="ECO:0007669"/>
    <property type="project" value="InterPro"/>
</dbReference>
<dbReference type="SUPFAM" id="SSF57667">
    <property type="entry name" value="beta-beta-alpha zinc fingers"/>
    <property type="match status" value="1"/>
</dbReference>
<feature type="region of interest" description="Disordered" evidence="5">
    <location>
        <begin position="141"/>
        <end position="170"/>
    </location>
</feature>
<proteinExistence type="predicted"/>
<dbReference type="SMART" id="SM00451">
    <property type="entry name" value="ZnF_U1"/>
    <property type="match status" value="1"/>
</dbReference>
<evidence type="ECO:0000256" key="3">
    <source>
        <dbReference type="ARBA" id="ARBA00022833"/>
    </source>
</evidence>
<dbReference type="GO" id="GO:0003676">
    <property type="term" value="F:nucleic acid binding"/>
    <property type="evidence" value="ECO:0007669"/>
    <property type="project" value="InterPro"/>
</dbReference>
<evidence type="ECO:0000313" key="8">
    <source>
        <dbReference type="Proteomes" id="UP000014500"/>
    </source>
</evidence>
<dbReference type="eggNOG" id="KOG4727">
    <property type="taxonomic scope" value="Eukaryota"/>
</dbReference>
<keyword evidence="4" id="KW-0539">Nucleus</keyword>
<dbReference type="OMA" id="HKIHQIK"/>
<dbReference type="InterPro" id="IPR036236">
    <property type="entry name" value="Znf_C2H2_sf"/>
</dbReference>
<accession>T1JGB3</accession>
<reference evidence="8" key="1">
    <citation type="submission" date="2011-05" db="EMBL/GenBank/DDBJ databases">
        <authorList>
            <person name="Richards S.R."/>
            <person name="Qu J."/>
            <person name="Jiang H."/>
            <person name="Jhangiani S.N."/>
            <person name="Agravi P."/>
            <person name="Goodspeed R."/>
            <person name="Gross S."/>
            <person name="Mandapat C."/>
            <person name="Jackson L."/>
            <person name="Mathew T."/>
            <person name="Pu L."/>
            <person name="Thornton R."/>
            <person name="Saada N."/>
            <person name="Wilczek-Boney K.B."/>
            <person name="Lee S."/>
            <person name="Kovar C."/>
            <person name="Wu Y."/>
            <person name="Scherer S.E."/>
            <person name="Worley K.C."/>
            <person name="Muzny D.M."/>
            <person name="Gibbs R."/>
        </authorList>
    </citation>
    <scope>NUCLEOTIDE SEQUENCE</scope>
    <source>
        <strain evidence="8">Brora</strain>
    </source>
</reference>
<keyword evidence="8" id="KW-1185">Reference proteome</keyword>
<evidence type="ECO:0000256" key="1">
    <source>
        <dbReference type="ARBA" id="ARBA00022723"/>
    </source>
</evidence>
<dbReference type="FunFam" id="3.30.160.60:FF:002461">
    <property type="entry name" value="Zinc finger matrin-type protein 2"/>
    <property type="match status" value="1"/>
</dbReference>
<evidence type="ECO:0000259" key="6">
    <source>
        <dbReference type="SMART" id="SM00451"/>
    </source>
</evidence>
<dbReference type="GO" id="GO:0008270">
    <property type="term" value="F:zinc ion binding"/>
    <property type="evidence" value="ECO:0007669"/>
    <property type="project" value="UniProtKB-KW"/>
</dbReference>
<keyword evidence="2" id="KW-0863">Zinc-finger</keyword>
<keyword evidence="3" id="KW-0862">Zinc</keyword>
<dbReference type="PANTHER" id="PTHR45986:SF1">
    <property type="entry name" value="ZINC FINGER MATRIN-TYPE PROTEIN 2"/>
    <property type="match status" value="1"/>
</dbReference>
<dbReference type="Pfam" id="PF12874">
    <property type="entry name" value="zf-met"/>
    <property type="match status" value="1"/>
</dbReference>
<organism evidence="7 8">
    <name type="scientific">Strigamia maritima</name>
    <name type="common">European centipede</name>
    <name type="synonym">Geophilus maritimus</name>
    <dbReference type="NCBI Taxonomy" id="126957"/>
    <lineage>
        <taxon>Eukaryota</taxon>
        <taxon>Metazoa</taxon>
        <taxon>Ecdysozoa</taxon>
        <taxon>Arthropoda</taxon>
        <taxon>Myriapoda</taxon>
        <taxon>Chilopoda</taxon>
        <taxon>Pleurostigmophora</taxon>
        <taxon>Geophilomorpha</taxon>
        <taxon>Linotaeniidae</taxon>
        <taxon>Strigamia</taxon>
    </lineage>
</organism>
<dbReference type="HOGENOM" id="CLU_067237_1_1_1"/>
<evidence type="ECO:0000256" key="4">
    <source>
        <dbReference type="ARBA" id="ARBA00023242"/>
    </source>
</evidence>
<dbReference type="Proteomes" id="UP000014500">
    <property type="component" value="Unassembled WGS sequence"/>
</dbReference>
<dbReference type="EMBL" id="JH432199">
    <property type="status" value="NOT_ANNOTATED_CDS"/>
    <property type="molecule type" value="Genomic_DNA"/>
</dbReference>
<feature type="domain" description="U1-type" evidence="6">
    <location>
        <begin position="69"/>
        <end position="103"/>
    </location>
</feature>
<keyword evidence="1" id="KW-0479">Metal-binding</keyword>
<dbReference type="STRING" id="126957.T1JGB3"/>
<reference evidence="7" key="2">
    <citation type="submission" date="2015-02" db="UniProtKB">
        <authorList>
            <consortium name="EnsemblMetazoa"/>
        </authorList>
    </citation>
    <scope>IDENTIFICATION</scope>
</reference>
<dbReference type="InterPro" id="IPR013087">
    <property type="entry name" value="Znf_C2H2_type"/>
</dbReference>
<feature type="region of interest" description="Disordered" evidence="5">
    <location>
        <begin position="1"/>
        <end position="41"/>
    </location>
</feature>
<dbReference type="PANTHER" id="PTHR45986">
    <property type="entry name" value="ZINC FINGER MATRIN-TYPE PROTEIN 2"/>
    <property type="match status" value="1"/>
</dbReference>